<dbReference type="CDD" id="cd01610">
    <property type="entry name" value="PAP2_like"/>
    <property type="match status" value="1"/>
</dbReference>
<evidence type="ECO:0000313" key="4">
    <source>
        <dbReference type="EMBL" id="ABM08383.1"/>
    </source>
</evidence>
<keyword evidence="2" id="KW-1133">Transmembrane helix</keyword>
<protein>
    <submittedName>
        <fullName evidence="4">PAP2 superfamily domain protein</fullName>
    </submittedName>
</protein>
<dbReference type="eggNOG" id="COG0671">
    <property type="taxonomic scope" value="Bacteria"/>
</dbReference>
<dbReference type="Pfam" id="PF01569">
    <property type="entry name" value="PAP2"/>
    <property type="match status" value="1"/>
</dbReference>
<feature type="region of interest" description="Disordered" evidence="1">
    <location>
        <begin position="1"/>
        <end position="40"/>
    </location>
</feature>
<evidence type="ECO:0000313" key="5">
    <source>
        <dbReference type="Proteomes" id="UP000000637"/>
    </source>
</evidence>
<evidence type="ECO:0000256" key="1">
    <source>
        <dbReference type="SAM" id="MobiDB-lite"/>
    </source>
</evidence>
<evidence type="ECO:0000259" key="3">
    <source>
        <dbReference type="Pfam" id="PF01569"/>
    </source>
</evidence>
<keyword evidence="2" id="KW-0472">Membrane</keyword>
<feature type="transmembrane region" description="Helical" evidence="2">
    <location>
        <begin position="179"/>
        <end position="201"/>
    </location>
</feature>
<feature type="transmembrane region" description="Helical" evidence="2">
    <location>
        <begin position="213"/>
        <end position="234"/>
    </location>
</feature>
<sequence>MTDENARSGPGSGTARGTGTATGCGTATEETGQTGHVPPQLVTGPWRRVARVLTEVFQPPVVVLALLLISPATEPGFPGTLWFGLLAAMFVCVLPLAYVLVMVKLGRITDHHVSDRRQRPALLLMTLVSVLVGLLVLHLLSGPVGVTVMIIALIGGIGILAVVSAFWKMSGHASALSAAVVIAILMFGPAWLPLLLLVPAVGWSRLVLRAHTLAQVIAGSLFGGVVIAGLWWLLREWML</sequence>
<dbReference type="KEGG" id="aau:AAur_3890"/>
<feature type="transmembrane region" description="Helical" evidence="2">
    <location>
        <begin position="49"/>
        <end position="69"/>
    </location>
</feature>
<dbReference type="SUPFAM" id="SSF48317">
    <property type="entry name" value="Acid phosphatase/Vanadium-dependent haloperoxidase"/>
    <property type="match status" value="1"/>
</dbReference>
<feature type="transmembrane region" description="Helical" evidence="2">
    <location>
        <begin position="146"/>
        <end position="167"/>
    </location>
</feature>
<proteinExistence type="predicted"/>
<feature type="transmembrane region" description="Helical" evidence="2">
    <location>
        <begin position="121"/>
        <end position="140"/>
    </location>
</feature>
<dbReference type="InterPro" id="IPR036938">
    <property type="entry name" value="PAP2/HPO_sf"/>
</dbReference>
<feature type="compositionally biased region" description="Gly residues" evidence="1">
    <location>
        <begin position="10"/>
        <end position="22"/>
    </location>
</feature>
<dbReference type="Proteomes" id="UP000000637">
    <property type="component" value="Chromosome"/>
</dbReference>
<dbReference type="InterPro" id="IPR000326">
    <property type="entry name" value="PAP2/HPO"/>
</dbReference>
<keyword evidence="2" id="KW-0812">Transmembrane</keyword>
<keyword evidence="5" id="KW-1185">Reference proteome</keyword>
<evidence type="ECO:0000256" key="2">
    <source>
        <dbReference type="SAM" id="Phobius"/>
    </source>
</evidence>
<accession>A1RBF5</accession>
<dbReference type="EMBL" id="CP000474">
    <property type="protein sequence ID" value="ABM08383.1"/>
    <property type="molecule type" value="Genomic_DNA"/>
</dbReference>
<organism evidence="4 5">
    <name type="scientific">Paenarthrobacter aurescens (strain TC1)</name>
    <dbReference type="NCBI Taxonomy" id="290340"/>
    <lineage>
        <taxon>Bacteria</taxon>
        <taxon>Bacillati</taxon>
        <taxon>Actinomycetota</taxon>
        <taxon>Actinomycetes</taxon>
        <taxon>Micrococcales</taxon>
        <taxon>Micrococcaceae</taxon>
        <taxon>Paenarthrobacter</taxon>
    </lineage>
</organism>
<feature type="transmembrane region" description="Helical" evidence="2">
    <location>
        <begin position="81"/>
        <end position="101"/>
    </location>
</feature>
<gene>
    <name evidence="4" type="ordered locus">AAur_3890</name>
</gene>
<dbReference type="STRING" id="290340.AAur_3890"/>
<feature type="compositionally biased region" description="Low complexity" evidence="1">
    <location>
        <begin position="23"/>
        <end position="35"/>
    </location>
</feature>
<name>A1RBF5_PAEAT</name>
<dbReference type="HOGENOM" id="CLU_093776_0_1_11"/>
<reference evidence="4 5" key="1">
    <citation type="journal article" date="2006" name="PLoS Genet.">
        <title>Secrets of soil survival revealed by the genome sequence of Arthrobacter aurescens TC1.</title>
        <authorList>
            <person name="Mongodin E.F."/>
            <person name="Shapir N."/>
            <person name="Daugherty S.C."/>
            <person name="DeBoy R.T."/>
            <person name="Emerson J.B."/>
            <person name="Shvartzbeyn A."/>
            <person name="Radune D."/>
            <person name="Vamathevan J."/>
            <person name="Riggs F."/>
            <person name="Grinberg V."/>
            <person name="Khouri H."/>
            <person name="Wackett L.P."/>
            <person name="Nelson K.E."/>
            <person name="Sadowsky M.J."/>
        </authorList>
    </citation>
    <scope>NUCLEOTIDE SEQUENCE [LARGE SCALE GENOMIC DNA]</scope>
    <source>
        <strain evidence="4 5">TC1</strain>
    </source>
</reference>
<feature type="domain" description="Phosphatidic acid phosphatase type 2/haloperoxidase" evidence="3">
    <location>
        <begin position="169"/>
        <end position="236"/>
    </location>
</feature>
<dbReference type="Gene3D" id="1.20.144.10">
    <property type="entry name" value="Phosphatidic acid phosphatase type 2/haloperoxidase"/>
    <property type="match status" value="1"/>
</dbReference>
<dbReference type="AlphaFoldDB" id="A1RBF5"/>